<dbReference type="Gene3D" id="2.160.20.70">
    <property type="match status" value="1"/>
</dbReference>
<dbReference type="Proteomes" id="UP000287394">
    <property type="component" value="Chromosome"/>
</dbReference>
<evidence type="ECO:0000313" key="1">
    <source>
        <dbReference type="EMBL" id="BDI30882.1"/>
    </source>
</evidence>
<proteinExistence type="predicted"/>
<dbReference type="InterPro" id="IPR005646">
    <property type="entry name" value="FapA"/>
</dbReference>
<dbReference type="PANTHER" id="PTHR38032:SF1">
    <property type="entry name" value="RNA-BINDING PROTEIN KHPB N-TERMINAL DOMAIN-CONTAINING PROTEIN"/>
    <property type="match status" value="1"/>
</dbReference>
<reference evidence="1 2" key="1">
    <citation type="journal article" date="2019" name="Int. J. Syst. Evol. Microbiol.">
        <title>Capsulimonas corticalis gen. nov., sp. nov., an aerobic capsulated bacterium, of a novel bacterial order, Capsulimonadales ord. nov., of the class Armatimonadia of the phylum Armatimonadetes.</title>
        <authorList>
            <person name="Li J."/>
            <person name="Kudo C."/>
            <person name="Tonouchi A."/>
        </authorList>
    </citation>
    <scope>NUCLEOTIDE SEQUENCE [LARGE SCALE GENOMIC DNA]</scope>
    <source>
        <strain evidence="1 2">AX-7</strain>
    </source>
</reference>
<keyword evidence="2" id="KW-1185">Reference proteome</keyword>
<dbReference type="InterPro" id="IPR046865">
    <property type="entry name" value="FapA_b_solenoid"/>
</dbReference>
<dbReference type="InterPro" id="IPR036145">
    <property type="entry name" value="MinC_C_sf"/>
</dbReference>
<dbReference type="PANTHER" id="PTHR38032">
    <property type="entry name" value="POLYMERASE-RELATED"/>
    <property type="match status" value="1"/>
</dbReference>
<dbReference type="Pfam" id="PF03961">
    <property type="entry name" value="FapA"/>
    <property type="match status" value="1"/>
</dbReference>
<sequence>MEKSLVVQGKSIEAVLERAALLLHCEPRRVAHEVLQEGNPARGVLFKLRVTEVAPSVADLTNEEDDGLEFGAPMPWLAGALAPLMPDAFCKALDEAFNKALEEQPTHTVSAPPPVSDQPVREIAGGVGPATGNVTHSGDVRIHGDVAKGMRIKASGSIHIFGDVEAAVLDAGGDIVVTGGFLGSARSSHGRISCKFLQGAHVEALRGSIAIQESSVHSFLEAGGSIIVRGSVMGGSCYGHEIVEAKSAGSLSGIPTVLIAGHNKHLMDRVDAIRARAERDVRLLGECQRLRDELLPVEERGDELPIEDRVRLWVAAIRKGRIHADLMRLSSEKSAALGMINKNHAARVSVTDKIFPKVKVLVDDAPLEVRAVTQFVSLTKDYEIGQIRMTPYQ</sequence>
<evidence type="ECO:0000313" key="2">
    <source>
        <dbReference type="Proteomes" id="UP000287394"/>
    </source>
</evidence>
<dbReference type="SUPFAM" id="SSF63848">
    <property type="entry name" value="Cell-division inhibitor MinC, C-terminal domain"/>
    <property type="match status" value="1"/>
</dbReference>
<dbReference type="GO" id="GO:0000902">
    <property type="term" value="P:cell morphogenesis"/>
    <property type="evidence" value="ECO:0007669"/>
    <property type="project" value="InterPro"/>
</dbReference>
<dbReference type="OrthoDB" id="9816426at2"/>
<organism evidence="1 2">
    <name type="scientific">Capsulimonas corticalis</name>
    <dbReference type="NCBI Taxonomy" id="2219043"/>
    <lineage>
        <taxon>Bacteria</taxon>
        <taxon>Bacillati</taxon>
        <taxon>Armatimonadota</taxon>
        <taxon>Armatimonadia</taxon>
        <taxon>Capsulimonadales</taxon>
        <taxon>Capsulimonadaceae</taxon>
        <taxon>Capsulimonas</taxon>
    </lineage>
</organism>
<gene>
    <name evidence="1" type="ORF">CCAX7_29330</name>
</gene>
<dbReference type="AlphaFoldDB" id="A0A402CT30"/>
<protein>
    <submittedName>
        <fullName evidence="1">Uncharacterized protein</fullName>
    </submittedName>
</protein>
<dbReference type="EMBL" id="AP025739">
    <property type="protein sequence ID" value="BDI30882.1"/>
    <property type="molecule type" value="Genomic_DNA"/>
</dbReference>
<accession>A0A402CT30</accession>
<dbReference type="KEGG" id="ccot:CCAX7_29330"/>
<dbReference type="RefSeq" id="WP_119320536.1">
    <property type="nucleotide sequence ID" value="NZ_AP025739.1"/>
</dbReference>
<name>A0A402CT30_9BACT</name>
<dbReference type="InterPro" id="IPR016098">
    <property type="entry name" value="CAP/MinC_C"/>
</dbReference>